<feature type="domain" description="CMP/dCMP-type deaminase" evidence="4">
    <location>
        <begin position="144"/>
        <end position="340"/>
    </location>
</feature>
<evidence type="ECO:0000313" key="6">
    <source>
        <dbReference type="Proteomes" id="UP000002630"/>
    </source>
</evidence>
<comment type="similarity">
    <text evidence="2">Belongs to the cytidine and deoxycytidylate deaminase family. ADAT3 subfamily.</text>
</comment>
<dbReference type="STRING" id="2880.D7G7W1"/>
<dbReference type="Pfam" id="PF00383">
    <property type="entry name" value="dCMP_cyt_deam_1"/>
    <property type="match status" value="1"/>
</dbReference>
<dbReference type="CDD" id="cd01285">
    <property type="entry name" value="nucleoside_deaminase"/>
    <property type="match status" value="1"/>
</dbReference>
<evidence type="ECO:0000313" key="5">
    <source>
        <dbReference type="EMBL" id="CBJ27842.1"/>
    </source>
</evidence>
<reference evidence="5 6" key="1">
    <citation type="journal article" date="2010" name="Nature">
        <title>The Ectocarpus genome and the independent evolution of multicellularity in brown algae.</title>
        <authorList>
            <person name="Cock J.M."/>
            <person name="Sterck L."/>
            <person name="Rouze P."/>
            <person name="Scornet D."/>
            <person name="Allen A.E."/>
            <person name="Amoutzias G."/>
            <person name="Anthouard V."/>
            <person name="Artiguenave F."/>
            <person name="Aury J.M."/>
            <person name="Badger J.H."/>
            <person name="Beszteri B."/>
            <person name="Billiau K."/>
            <person name="Bonnet E."/>
            <person name="Bothwell J.H."/>
            <person name="Bowler C."/>
            <person name="Boyen C."/>
            <person name="Brownlee C."/>
            <person name="Carrano C.J."/>
            <person name="Charrier B."/>
            <person name="Cho G.Y."/>
            <person name="Coelho S.M."/>
            <person name="Collen J."/>
            <person name="Corre E."/>
            <person name="Da Silva C."/>
            <person name="Delage L."/>
            <person name="Delaroque N."/>
            <person name="Dittami S.M."/>
            <person name="Doulbeau S."/>
            <person name="Elias M."/>
            <person name="Farnham G."/>
            <person name="Gachon C.M."/>
            <person name="Gschloessl B."/>
            <person name="Heesch S."/>
            <person name="Jabbari K."/>
            <person name="Jubin C."/>
            <person name="Kawai H."/>
            <person name="Kimura K."/>
            <person name="Kloareg B."/>
            <person name="Kupper F.C."/>
            <person name="Lang D."/>
            <person name="Le Bail A."/>
            <person name="Leblanc C."/>
            <person name="Lerouge P."/>
            <person name="Lohr M."/>
            <person name="Lopez P.J."/>
            <person name="Martens C."/>
            <person name="Maumus F."/>
            <person name="Michel G."/>
            <person name="Miranda-Saavedra D."/>
            <person name="Morales J."/>
            <person name="Moreau H."/>
            <person name="Motomura T."/>
            <person name="Nagasato C."/>
            <person name="Napoli C.A."/>
            <person name="Nelson D.R."/>
            <person name="Nyvall-Collen P."/>
            <person name="Peters A.F."/>
            <person name="Pommier C."/>
            <person name="Potin P."/>
            <person name="Poulain J."/>
            <person name="Quesneville H."/>
            <person name="Read B."/>
            <person name="Rensing S.A."/>
            <person name="Ritter A."/>
            <person name="Rousvoal S."/>
            <person name="Samanta M."/>
            <person name="Samson G."/>
            <person name="Schroeder D.C."/>
            <person name="Segurens B."/>
            <person name="Strittmatter M."/>
            <person name="Tonon T."/>
            <person name="Tregear J.W."/>
            <person name="Valentin K."/>
            <person name="von Dassow P."/>
            <person name="Yamagishi T."/>
            <person name="Van de Peer Y."/>
            <person name="Wincker P."/>
        </authorList>
    </citation>
    <scope>NUCLEOTIDE SEQUENCE [LARGE SCALE GENOMIC DNA]</scope>
    <source>
        <strain evidence="6">Ec32 / CCAP1310/4</strain>
    </source>
</reference>
<dbReference type="Proteomes" id="UP000002630">
    <property type="component" value="Linkage Group LG16"/>
</dbReference>
<evidence type="ECO:0000256" key="2">
    <source>
        <dbReference type="ARBA" id="ARBA00038160"/>
    </source>
</evidence>
<keyword evidence="6" id="KW-1185">Reference proteome</keyword>
<dbReference type="InterPro" id="IPR016193">
    <property type="entry name" value="Cytidine_deaminase-like"/>
</dbReference>
<dbReference type="GO" id="GO:0052717">
    <property type="term" value="F:tRNA-specific adenosine-34 deaminase activity"/>
    <property type="evidence" value="ECO:0007669"/>
    <property type="project" value="UniProtKB-EC"/>
</dbReference>
<proteinExistence type="inferred from homology"/>
<dbReference type="PROSITE" id="PS51747">
    <property type="entry name" value="CYT_DCMP_DEAMINASES_2"/>
    <property type="match status" value="1"/>
</dbReference>
<dbReference type="GO" id="GO:0002100">
    <property type="term" value="P:tRNA wobble adenosine to inosine editing"/>
    <property type="evidence" value="ECO:0007669"/>
    <property type="project" value="InterPro"/>
</dbReference>
<dbReference type="GO" id="GO:0005634">
    <property type="term" value="C:nucleus"/>
    <property type="evidence" value="ECO:0007669"/>
    <property type="project" value="TreeGrafter"/>
</dbReference>
<feature type="region of interest" description="Disordered" evidence="3">
    <location>
        <begin position="231"/>
        <end position="265"/>
    </location>
</feature>
<dbReference type="InterPro" id="IPR002125">
    <property type="entry name" value="CMP_dCMP_dom"/>
</dbReference>
<evidence type="ECO:0000259" key="4">
    <source>
        <dbReference type="PROSITE" id="PS51747"/>
    </source>
</evidence>
<organism evidence="5 6">
    <name type="scientific">Ectocarpus siliculosus</name>
    <name type="common">Brown alga</name>
    <name type="synonym">Conferva siliculosa</name>
    <dbReference type="NCBI Taxonomy" id="2880"/>
    <lineage>
        <taxon>Eukaryota</taxon>
        <taxon>Sar</taxon>
        <taxon>Stramenopiles</taxon>
        <taxon>Ochrophyta</taxon>
        <taxon>PX clade</taxon>
        <taxon>Phaeophyceae</taxon>
        <taxon>Ectocarpales</taxon>
        <taxon>Ectocarpaceae</taxon>
        <taxon>Ectocarpus</taxon>
    </lineage>
</organism>
<dbReference type="GO" id="GO:0005737">
    <property type="term" value="C:cytoplasm"/>
    <property type="evidence" value="ECO:0007669"/>
    <property type="project" value="TreeGrafter"/>
</dbReference>
<feature type="region of interest" description="Disordered" evidence="3">
    <location>
        <begin position="185"/>
        <end position="207"/>
    </location>
</feature>
<dbReference type="PANTHER" id="PTHR11079">
    <property type="entry name" value="CYTOSINE DEAMINASE FAMILY MEMBER"/>
    <property type="match status" value="1"/>
</dbReference>
<dbReference type="Gene3D" id="3.40.140.10">
    <property type="entry name" value="Cytidine Deaminase, domain 2"/>
    <property type="match status" value="1"/>
</dbReference>
<evidence type="ECO:0000256" key="1">
    <source>
        <dbReference type="ARBA" id="ARBA00022694"/>
    </source>
</evidence>
<dbReference type="SUPFAM" id="SSF53927">
    <property type="entry name" value="Cytidine deaminase-like"/>
    <property type="match status" value="1"/>
</dbReference>
<dbReference type="FunCoup" id="D7G7W1">
    <property type="interactions" value="67"/>
</dbReference>
<evidence type="ECO:0000256" key="3">
    <source>
        <dbReference type="SAM" id="MobiDB-lite"/>
    </source>
</evidence>
<dbReference type="GO" id="GO:0046872">
    <property type="term" value="F:metal ion binding"/>
    <property type="evidence" value="ECO:0007669"/>
    <property type="project" value="UniProtKB-KW"/>
</dbReference>
<dbReference type="OMA" id="QHWPTSF"/>
<gene>
    <name evidence="5" type="ORF">Esi_0085_0109</name>
</gene>
<dbReference type="eggNOG" id="KOG2771">
    <property type="taxonomic scope" value="Eukaryota"/>
</dbReference>
<keyword evidence="1" id="KW-0819">tRNA processing</keyword>
<protein>
    <recommendedName>
        <fullName evidence="4">CMP/dCMP-type deaminase domain-containing protein</fullName>
    </recommendedName>
</protein>
<name>D7G7W1_ECTSI</name>
<feature type="compositionally biased region" description="Basic and acidic residues" evidence="3">
    <location>
        <begin position="193"/>
        <end position="207"/>
    </location>
</feature>
<dbReference type="OrthoDB" id="186761at2759"/>
<dbReference type="AlphaFoldDB" id="D7G7W1"/>
<dbReference type="EMBL" id="FN649741">
    <property type="protein sequence ID" value="CBJ27842.1"/>
    <property type="molecule type" value="Genomic_DNA"/>
</dbReference>
<dbReference type="InParanoid" id="D7G7W1"/>
<dbReference type="EMBL" id="FN649086">
    <property type="protein sequence ID" value="CBJ27842.1"/>
    <property type="molecule type" value="Genomic_DNA"/>
</dbReference>
<feature type="compositionally biased region" description="Basic and acidic residues" evidence="3">
    <location>
        <begin position="232"/>
        <end position="242"/>
    </location>
</feature>
<sequence>MLEVVQEDHEFDLAGSARLDVLVSAIKPRQASQVVKDLSELLPLERAKLNHLKRIRSSQHPETGRLLQVLLSPPDMYHALDEAKRKEIVERYGLEPTVHAVPKLEPRTRAQFLSGGSAWPMIFHHSTSEEARRAARVIPEQDALDAIGFMRDALVDAETGRQQNGGRPTVGAVLVDPLGGCGGRRGRVVATASRERQKVRDEEPASMRDHPLHHAVMLCVQGVGRALAAGSRQEKVARKQEEDSAGGKLGKEREGKGSESLCSDADPPGGVVEVLSPEQYLCTGFDLYVTREPCLMCAMALVHSRVRRVIYGVRDTERGCLGSVTMLHTLTSLNHNYRVFEGVCADECRQSLSDRESKHAAVLP</sequence>
<accession>D7G7W1</accession>
<dbReference type="PANTHER" id="PTHR11079:SF156">
    <property type="entry name" value="INACTIVE TRNA-SPECIFIC ADENOSINE DEAMINASE-LIKE PROTEIN 3-RELATED"/>
    <property type="match status" value="1"/>
</dbReference>